<comment type="caution">
    <text evidence="2">The sequence shown here is derived from an EMBL/GenBank/DDBJ whole genome shotgun (WGS) entry which is preliminary data.</text>
</comment>
<organism evidence="2 3">
    <name type="scientific">Nocardia nova</name>
    <dbReference type="NCBI Taxonomy" id="37330"/>
    <lineage>
        <taxon>Bacteria</taxon>
        <taxon>Bacillati</taxon>
        <taxon>Actinomycetota</taxon>
        <taxon>Actinomycetes</taxon>
        <taxon>Mycobacteriales</taxon>
        <taxon>Nocardiaceae</taxon>
        <taxon>Nocardia</taxon>
    </lineage>
</organism>
<evidence type="ECO:0008006" key="4">
    <source>
        <dbReference type="Google" id="ProtNLM"/>
    </source>
</evidence>
<dbReference type="SUPFAM" id="SSF53335">
    <property type="entry name" value="S-adenosyl-L-methionine-dependent methyltransferases"/>
    <property type="match status" value="1"/>
</dbReference>
<proteinExistence type="predicted"/>
<sequence>MARKHWSMGRQSDSSSRPMPRRTVGRYAWRSTPKYIGAYPDSELGKKADDLLHDIRFERRPSRTPCADLFELPPVPQSEGRGMDALSMTNEQLAASLESPQISRVRHYFATGGKDAYERDRIVAHAVTQVYPHAQHAAIASRSFHRQAIETLAYGGMRQFLDIGAGYAPSVHLAAQAAAHDAARPQAHDHDIDPALTVYADIDAIVLAHGRAMSSNAHTRWINADFTDPNLILTRASTMLDLSKPVALSLVGMVEHIHDYEESVKTVRALMERLAGGSALVMTHAASDLNPPVMQEAVAAYAHHGIVYRPRTRTDFAQYFTNLALEAPGIVAPHKWVPASAISLGKVTDEELSCWAAVGRKRL</sequence>
<protein>
    <recommendedName>
        <fullName evidence="4">SAM-dependent methyltransferase</fullName>
    </recommendedName>
</protein>
<dbReference type="Gene3D" id="3.40.50.150">
    <property type="entry name" value="Vaccinia Virus protein VP39"/>
    <property type="match status" value="1"/>
</dbReference>
<accession>A0A2S6A8R4</accession>
<dbReference type="InterPro" id="IPR006764">
    <property type="entry name" value="SAM_dep_MeTrfase_SAV2177_type"/>
</dbReference>
<evidence type="ECO:0000256" key="1">
    <source>
        <dbReference type="SAM" id="MobiDB-lite"/>
    </source>
</evidence>
<evidence type="ECO:0000313" key="2">
    <source>
        <dbReference type="EMBL" id="PPJ29705.1"/>
    </source>
</evidence>
<name>A0A2S6A8R4_9NOCA</name>
<dbReference type="AlphaFoldDB" id="A0A2S6A8R4"/>
<dbReference type="Proteomes" id="UP000239874">
    <property type="component" value="Unassembled WGS sequence"/>
</dbReference>
<evidence type="ECO:0000313" key="3">
    <source>
        <dbReference type="Proteomes" id="UP000239874"/>
    </source>
</evidence>
<reference evidence="2 3" key="1">
    <citation type="submission" date="2018-02" db="EMBL/GenBank/DDBJ databases">
        <title>8 Nocardia nova and 1 Nocardia cyriacigeorgica strain used for evolution to TMP-SMX.</title>
        <authorList>
            <person name="Mehta H."/>
            <person name="Weng J."/>
            <person name="Shamoo Y."/>
        </authorList>
    </citation>
    <scope>NUCLEOTIDE SEQUENCE [LARGE SCALE GENOMIC DNA]</scope>
    <source>
        <strain evidence="2 3">MDA3139</strain>
    </source>
</reference>
<dbReference type="Pfam" id="PF04672">
    <property type="entry name" value="Methyltransf_19"/>
    <property type="match status" value="1"/>
</dbReference>
<dbReference type="EMBL" id="PSZC01000047">
    <property type="protein sequence ID" value="PPJ29705.1"/>
    <property type="molecule type" value="Genomic_DNA"/>
</dbReference>
<dbReference type="InterPro" id="IPR029063">
    <property type="entry name" value="SAM-dependent_MTases_sf"/>
</dbReference>
<feature type="region of interest" description="Disordered" evidence="1">
    <location>
        <begin position="1"/>
        <end position="23"/>
    </location>
</feature>
<gene>
    <name evidence="2" type="ORF">C5E45_34025</name>
</gene>